<dbReference type="RefSeq" id="WP_137298977.1">
    <property type="nucleotide sequence ID" value="NZ_BMVD01000001.1"/>
</dbReference>
<dbReference type="GO" id="GO:0016491">
    <property type="term" value="F:oxidoreductase activity"/>
    <property type="evidence" value="ECO:0007669"/>
    <property type="project" value="UniProtKB-KW"/>
</dbReference>
<dbReference type="InterPro" id="IPR000683">
    <property type="entry name" value="Gfo/Idh/MocA-like_OxRdtase_N"/>
</dbReference>
<feature type="compositionally biased region" description="Low complexity" evidence="2">
    <location>
        <begin position="17"/>
        <end position="35"/>
    </location>
</feature>
<dbReference type="Gene3D" id="3.30.360.10">
    <property type="entry name" value="Dihydrodipicolinate Reductase, domain 2"/>
    <property type="match status" value="1"/>
</dbReference>
<evidence type="ECO:0000256" key="1">
    <source>
        <dbReference type="ARBA" id="ARBA00023002"/>
    </source>
</evidence>
<gene>
    <name evidence="5" type="ORF">E4U92_04730</name>
</gene>
<protein>
    <submittedName>
        <fullName evidence="5">Gfo/Idh/MocA family oxidoreductase</fullName>
    </submittedName>
</protein>
<feature type="domain" description="GFO/IDH/MocA-like oxidoreductase" evidence="4">
    <location>
        <begin position="190"/>
        <end position="334"/>
    </location>
</feature>
<feature type="domain" description="Gfo/Idh/MocA-like oxidoreductase N-terminal" evidence="3">
    <location>
        <begin position="51"/>
        <end position="169"/>
    </location>
</feature>
<dbReference type="SUPFAM" id="SSF51735">
    <property type="entry name" value="NAD(P)-binding Rossmann-fold domains"/>
    <property type="match status" value="1"/>
</dbReference>
<dbReference type="InterPro" id="IPR036291">
    <property type="entry name" value="NAD(P)-bd_dom_sf"/>
</dbReference>
<dbReference type="PANTHER" id="PTHR43818:SF11">
    <property type="entry name" value="BCDNA.GH03377"/>
    <property type="match status" value="1"/>
</dbReference>
<keyword evidence="1" id="KW-0560">Oxidoreductase</keyword>
<evidence type="ECO:0000313" key="5">
    <source>
        <dbReference type="EMBL" id="TKT10266.1"/>
    </source>
</evidence>
<dbReference type="Proteomes" id="UP000308632">
    <property type="component" value="Unassembled WGS sequence"/>
</dbReference>
<reference evidence="5 6" key="1">
    <citation type="submission" date="2019-04" db="EMBL/GenBank/DDBJ databases">
        <title>Streptomyces lasaliensis sp.nov., an Actinomycete isolated from soil which produces the polyether antibiotic lasalocid.</title>
        <authorList>
            <person name="Erwin G."/>
            <person name="Haber C."/>
        </authorList>
    </citation>
    <scope>NUCLEOTIDE SEQUENCE [LARGE SCALE GENOMIC DNA]</scope>
    <source>
        <strain evidence="5 6">DSM 40089</strain>
    </source>
</reference>
<dbReference type="SUPFAM" id="SSF55347">
    <property type="entry name" value="Glyceraldehyde-3-phosphate dehydrogenase-like, C-terminal domain"/>
    <property type="match status" value="1"/>
</dbReference>
<dbReference type="PANTHER" id="PTHR43818">
    <property type="entry name" value="BCDNA.GH03377"/>
    <property type="match status" value="1"/>
</dbReference>
<accession>A0A4U5X9Q9</accession>
<comment type="caution">
    <text evidence="5">The sequence shown here is derived from an EMBL/GenBank/DDBJ whole genome shotgun (WGS) entry which is preliminary data.</text>
</comment>
<dbReference type="STRING" id="33898.GCA_000772895_05628"/>
<sequence length="436" mass="46572">MEQPQQPAEPEAEDTAPADTAAAGPATAGTEATDPSGRTTRSPAPADRPPLRVGMVGYAFMGAAHSQGWRTAGRVFDLPRRPVLSVVCGRDRAAVRAAADRLGWADTETDWRALIARDDVDLVDICTPGDSHAEIALAALAAGKHVLCEKPLANTVAEAEAMTRAAEEAYGRGQMAMVGFNYRRVPATALARRMVAAGRLGTLRHVRVAYLQDWLVDPGFPLTWRLRRELAGSGSLGDLGAHIVDLAQHLAGERLAGVSALTETFVRERPLPGGTRSGLSAVAAGGTGTVTVDDAALFTGRFASGALASFEATRYATGRKNALRLELNGERGSLAFDLERLNELWFHDGTDPGAEAGFRRILVTEPDHPYLDAWWPPGHGLGYEHTFVHQARDLVHAVAEGRRPDPSFADGLQVQRVLAAVEESAEKNSVYTPIAD</sequence>
<dbReference type="InterPro" id="IPR055170">
    <property type="entry name" value="GFO_IDH_MocA-like_dom"/>
</dbReference>
<evidence type="ECO:0000313" key="6">
    <source>
        <dbReference type="Proteomes" id="UP000308632"/>
    </source>
</evidence>
<dbReference type="Pfam" id="PF22725">
    <property type="entry name" value="GFO_IDH_MocA_C3"/>
    <property type="match status" value="1"/>
</dbReference>
<organism evidence="5 6">
    <name type="scientific">Streptomyces galbus</name>
    <dbReference type="NCBI Taxonomy" id="33898"/>
    <lineage>
        <taxon>Bacteria</taxon>
        <taxon>Bacillati</taxon>
        <taxon>Actinomycetota</taxon>
        <taxon>Actinomycetes</taxon>
        <taxon>Kitasatosporales</taxon>
        <taxon>Streptomycetaceae</taxon>
        <taxon>Streptomyces</taxon>
    </lineage>
</organism>
<evidence type="ECO:0000259" key="4">
    <source>
        <dbReference type="Pfam" id="PF22725"/>
    </source>
</evidence>
<name>A0A4U5X9Q9_STRGB</name>
<dbReference type="GO" id="GO:0000166">
    <property type="term" value="F:nucleotide binding"/>
    <property type="evidence" value="ECO:0007669"/>
    <property type="project" value="InterPro"/>
</dbReference>
<evidence type="ECO:0000259" key="3">
    <source>
        <dbReference type="Pfam" id="PF01408"/>
    </source>
</evidence>
<dbReference type="Gene3D" id="3.40.50.720">
    <property type="entry name" value="NAD(P)-binding Rossmann-like Domain"/>
    <property type="match status" value="1"/>
</dbReference>
<dbReference type="Pfam" id="PF01408">
    <property type="entry name" value="GFO_IDH_MocA"/>
    <property type="match status" value="1"/>
</dbReference>
<proteinExistence type="predicted"/>
<feature type="region of interest" description="Disordered" evidence="2">
    <location>
        <begin position="1"/>
        <end position="51"/>
    </location>
</feature>
<dbReference type="AlphaFoldDB" id="A0A4U5X9Q9"/>
<dbReference type="EMBL" id="SZPR01000008">
    <property type="protein sequence ID" value="TKT10266.1"/>
    <property type="molecule type" value="Genomic_DNA"/>
</dbReference>
<evidence type="ECO:0000256" key="2">
    <source>
        <dbReference type="SAM" id="MobiDB-lite"/>
    </source>
</evidence>
<dbReference type="InterPro" id="IPR050463">
    <property type="entry name" value="Gfo/Idh/MocA_oxidrdct_glycsds"/>
</dbReference>